<dbReference type="InterPro" id="IPR045569">
    <property type="entry name" value="Metalloprtase-TldD/E_C"/>
</dbReference>
<comment type="similarity">
    <text evidence="1">Belongs to the peptidase U62 family.</text>
</comment>
<evidence type="ECO:0000256" key="1">
    <source>
        <dbReference type="ARBA" id="ARBA00005836"/>
    </source>
</evidence>
<feature type="region of interest" description="Disordered" evidence="2">
    <location>
        <begin position="600"/>
        <end position="629"/>
    </location>
</feature>
<proteinExistence type="inferred from homology"/>
<feature type="compositionally biased region" description="Polar residues" evidence="2">
    <location>
        <begin position="220"/>
        <end position="229"/>
    </location>
</feature>
<evidence type="ECO:0000313" key="4">
    <source>
        <dbReference type="EMBL" id="SPE19034.1"/>
    </source>
</evidence>
<name>A0A2N9L7J0_9BACT</name>
<reference evidence="5" key="1">
    <citation type="submission" date="2018-02" db="EMBL/GenBank/DDBJ databases">
        <authorList>
            <person name="Hausmann B."/>
        </authorList>
    </citation>
    <scope>NUCLEOTIDE SEQUENCE [LARGE SCALE GENOMIC DNA]</scope>
    <source>
        <strain evidence="5">Peat soil MAG SbA5</strain>
    </source>
</reference>
<sequence length="629" mass="67667">MLLLESPALPPYNSAHRAFRRPPGVPIVTVAAALLPLLVAPITTRAQQSTPVLLDAMTTELHRAFTSLAKSPAASISNVAPSSSVAPNLVSASADATSGTAPTPSGTDQQLPPYFLSYSVSEASFVAIRAQYGALTDSSSGRTRVADVQVRVGSSTLDNTHGTHRGSAVNTLQLPLGDDREALMRSLWLATNTGYGNALDNYLRVKTESQVRAKEEDTSPDFSRQTPQTYIGPVAPPVVIDRASWEQRVRELSKIFRDYPDVYQNMVLLTVQNETDYFASSEGSQIVTPHLQARLVVAAVTRADDGMDLFREQTFEAETVDGLPKPSDLEAAMRALGQSLEALRKAPVTEPFDGPAILSGRAAAVFFHEVLGHRLEGQRQRGDEEGQTFTKDVGKDVLPSFLSVVDDPTQTTFGNIWLSGSYQYDDEGQKAERVDLIHDGVLKNFLMSRLPIASFDESNGHGRAETGHVPTGRQGNLIVTSTKTVSEADLRKDLIDEAKKQGKPYGLYFEDISSGFAVTQRNSPQAFQVIPLVVWRVYVDGRPDELVRGVSIVGTPLAAMKSILATGDKSEVFNGECGAESGTVPVSAVAPAMLLSSLETQRQPQGTARPPILPIPGADSQATAAKEAQ</sequence>
<evidence type="ECO:0000313" key="5">
    <source>
        <dbReference type="Proteomes" id="UP000239735"/>
    </source>
</evidence>
<dbReference type="Pfam" id="PF19289">
    <property type="entry name" value="PmbA_TldD_3rd"/>
    <property type="match status" value="1"/>
</dbReference>
<feature type="region of interest" description="Disordered" evidence="2">
    <location>
        <begin position="210"/>
        <end position="230"/>
    </location>
</feature>
<organism evidence="4 5">
    <name type="scientific">Candidatus Sulfuritelmatomonas gaucii</name>
    <dbReference type="NCBI Taxonomy" id="2043161"/>
    <lineage>
        <taxon>Bacteria</taxon>
        <taxon>Pseudomonadati</taxon>
        <taxon>Acidobacteriota</taxon>
        <taxon>Terriglobia</taxon>
        <taxon>Terriglobales</taxon>
        <taxon>Acidobacteriaceae</taxon>
        <taxon>Candidatus Sulfuritelmatomonas</taxon>
    </lineage>
</organism>
<feature type="domain" description="Metalloprotease TldD/E C-terminal" evidence="3">
    <location>
        <begin position="355"/>
        <end position="599"/>
    </location>
</feature>
<accession>A0A2N9L7J0</accession>
<dbReference type="EMBL" id="OKRB01000074">
    <property type="protein sequence ID" value="SPE19034.1"/>
    <property type="molecule type" value="Genomic_DNA"/>
</dbReference>
<dbReference type="GO" id="GO:0006508">
    <property type="term" value="P:proteolysis"/>
    <property type="evidence" value="ECO:0007669"/>
    <property type="project" value="InterPro"/>
</dbReference>
<dbReference type="Proteomes" id="UP000239735">
    <property type="component" value="Unassembled WGS sequence"/>
</dbReference>
<dbReference type="PANTHER" id="PTHR30624:SF0">
    <property type="entry name" value="METALLOPROTEASE SLR0863"/>
    <property type="match status" value="1"/>
</dbReference>
<dbReference type="SUPFAM" id="SSF111283">
    <property type="entry name" value="Putative modulator of DNA gyrase, PmbA/TldD"/>
    <property type="match status" value="1"/>
</dbReference>
<dbReference type="InterPro" id="IPR036059">
    <property type="entry name" value="TldD/PmbA_sf"/>
</dbReference>
<gene>
    <name evidence="4" type="ORF">SBA5_190011</name>
</gene>
<evidence type="ECO:0000259" key="3">
    <source>
        <dbReference type="Pfam" id="PF19289"/>
    </source>
</evidence>
<evidence type="ECO:0000256" key="2">
    <source>
        <dbReference type="SAM" id="MobiDB-lite"/>
    </source>
</evidence>
<dbReference type="InterPro" id="IPR051463">
    <property type="entry name" value="Peptidase_U62_metallo"/>
</dbReference>
<dbReference type="AlphaFoldDB" id="A0A2N9L7J0"/>
<dbReference type="PANTHER" id="PTHR30624">
    <property type="entry name" value="UNCHARACTERIZED PROTEIN TLDD AND PMBA"/>
    <property type="match status" value="1"/>
</dbReference>
<dbReference type="OrthoDB" id="9788526at2"/>
<protein>
    <submittedName>
        <fullName evidence="4">Peptidase U62 modulator of DNA gyrase</fullName>
    </submittedName>
</protein>
<dbReference type="GO" id="GO:0008237">
    <property type="term" value="F:metallopeptidase activity"/>
    <property type="evidence" value="ECO:0007669"/>
    <property type="project" value="InterPro"/>
</dbReference>
<dbReference type="GO" id="GO:0005829">
    <property type="term" value="C:cytosol"/>
    <property type="evidence" value="ECO:0007669"/>
    <property type="project" value="TreeGrafter"/>
</dbReference>